<accession>A0A8K0MJQ1</accession>
<dbReference type="GO" id="GO:0012505">
    <property type="term" value="C:endomembrane system"/>
    <property type="evidence" value="ECO:0007669"/>
    <property type="project" value="UniProtKB-SubCell"/>
</dbReference>
<dbReference type="Pfam" id="PF01529">
    <property type="entry name" value="DHHC"/>
    <property type="match status" value="1"/>
</dbReference>
<organism evidence="10 11">
    <name type="scientific">Rhamnella rubrinervis</name>
    <dbReference type="NCBI Taxonomy" id="2594499"/>
    <lineage>
        <taxon>Eukaryota</taxon>
        <taxon>Viridiplantae</taxon>
        <taxon>Streptophyta</taxon>
        <taxon>Embryophyta</taxon>
        <taxon>Tracheophyta</taxon>
        <taxon>Spermatophyta</taxon>
        <taxon>Magnoliopsida</taxon>
        <taxon>eudicotyledons</taxon>
        <taxon>Gunneridae</taxon>
        <taxon>Pentapetalae</taxon>
        <taxon>rosids</taxon>
        <taxon>fabids</taxon>
        <taxon>Rosales</taxon>
        <taxon>Rhamnaceae</taxon>
        <taxon>rhamnoid group</taxon>
        <taxon>Rhamneae</taxon>
        <taxon>Rhamnella</taxon>
    </lineage>
</organism>
<evidence type="ECO:0000256" key="6">
    <source>
        <dbReference type="ARBA" id="ARBA00023136"/>
    </source>
</evidence>
<comment type="catalytic activity">
    <reaction evidence="8">
        <text>L-cysteinyl-[protein] + hexadecanoyl-CoA = S-hexadecanoyl-L-cysteinyl-[protein] + CoA</text>
        <dbReference type="Rhea" id="RHEA:36683"/>
        <dbReference type="Rhea" id="RHEA-COMP:10131"/>
        <dbReference type="Rhea" id="RHEA-COMP:11032"/>
        <dbReference type="ChEBI" id="CHEBI:29950"/>
        <dbReference type="ChEBI" id="CHEBI:57287"/>
        <dbReference type="ChEBI" id="CHEBI:57379"/>
        <dbReference type="ChEBI" id="CHEBI:74151"/>
        <dbReference type="EC" id="2.3.1.225"/>
    </reaction>
</comment>
<dbReference type="InterPro" id="IPR001594">
    <property type="entry name" value="Palmitoyltrfase_DHHC"/>
</dbReference>
<dbReference type="Proteomes" id="UP000796880">
    <property type="component" value="Unassembled WGS sequence"/>
</dbReference>
<keyword evidence="5 8" id="KW-1133">Transmembrane helix</keyword>
<evidence type="ECO:0000313" key="11">
    <source>
        <dbReference type="Proteomes" id="UP000796880"/>
    </source>
</evidence>
<evidence type="ECO:0000313" key="10">
    <source>
        <dbReference type="EMBL" id="KAF3448417.1"/>
    </source>
</evidence>
<keyword evidence="7 8" id="KW-0012">Acyltransferase</keyword>
<keyword evidence="3 8" id="KW-0808">Transferase</keyword>
<dbReference type="AlphaFoldDB" id="A0A8K0MJQ1"/>
<evidence type="ECO:0000256" key="2">
    <source>
        <dbReference type="ARBA" id="ARBA00008574"/>
    </source>
</evidence>
<dbReference type="PANTHER" id="PTHR12246">
    <property type="entry name" value="PALMITOYLTRANSFERASE ZDHHC16"/>
    <property type="match status" value="1"/>
</dbReference>
<feature type="domain" description="Palmitoyltransferase DHHC" evidence="9">
    <location>
        <begin position="125"/>
        <end position="250"/>
    </location>
</feature>
<keyword evidence="4 8" id="KW-0812">Transmembrane</keyword>
<proteinExistence type="inferred from homology"/>
<sequence length="310" mass="35204">MAWNVFKFCTALRALGSVMIVFVLGIIGLTYYAVVLANYGPALFRGGLHSLTALAVLLFFHSLLVMLLWSYFSVVITDPGGVPLNWRPEMDEERGDRDPLMGSEYNGGGLGSNQLTMLGDPADQRIRFCRKCNQYKPPRCHHCSVCGRCILKMDHHCVWVVNCVGALNYKYFFLFLLYTFLETTVVTISLLPYFIAFFTDGEMPGTPGTLAATFITFVLNLAFALSVMGFLIMHLTLVASNTTTIEAYEKKTTPKWHYDLGRKKNFEQVFGMDKRYWFIPVYSEDDLKRMPELQGLEYPTKPELNALQQL</sequence>
<feature type="transmembrane region" description="Helical" evidence="8">
    <location>
        <begin position="171"/>
        <end position="198"/>
    </location>
</feature>
<comment type="domain">
    <text evidence="8">The DHHC domain is required for palmitoyltransferase activity.</text>
</comment>
<dbReference type="InterPro" id="IPR039859">
    <property type="entry name" value="PFA4/ZDH16/20/ERF2-like"/>
</dbReference>
<dbReference type="GO" id="GO:0019706">
    <property type="term" value="F:protein-cysteine S-palmitoyltransferase activity"/>
    <property type="evidence" value="ECO:0007669"/>
    <property type="project" value="UniProtKB-EC"/>
</dbReference>
<comment type="caution">
    <text evidence="10">The sequence shown here is derived from an EMBL/GenBank/DDBJ whole genome shotgun (WGS) entry which is preliminary data.</text>
</comment>
<keyword evidence="11" id="KW-1185">Reference proteome</keyword>
<protein>
    <recommendedName>
        <fullName evidence="8">S-acyltransferase</fullName>
        <ecNumber evidence="8">2.3.1.225</ecNumber>
    </recommendedName>
    <alternativeName>
        <fullName evidence="8">Palmitoyltransferase</fullName>
    </alternativeName>
</protein>
<evidence type="ECO:0000256" key="1">
    <source>
        <dbReference type="ARBA" id="ARBA00004127"/>
    </source>
</evidence>
<dbReference type="OrthoDB" id="331948at2759"/>
<keyword evidence="6 8" id="KW-0472">Membrane</keyword>
<dbReference type="EMBL" id="VOIH02000004">
    <property type="protein sequence ID" value="KAF3448417.1"/>
    <property type="molecule type" value="Genomic_DNA"/>
</dbReference>
<dbReference type="PROSITE" id="PS50216">
    <property type="entry name" value="DHHC"/>
    <property type="match status" value="1"/>
</dbReference>
<dbReference type="EC" id="2.3.1.225" evidence="8"/>
<feature type="transmembrane region" description="Helical" evidence="8">
    <location>
        <begin position="210"/>
        <end position="232"/>
    </location>
</feature>
<comment type="similarity">
    <text evidence="2 8">Belongs to the DHHC palmitoyltransferase family.</text>
</comment>
<gene>
    <name evidence="10" type="ORF">FNV43_RR09130</name>
</gene>
<evidence type="ECO:0000256" key="7">
    <source>
        <dbReference type="ARBA" id="ARBA00023315"/>
    </source>
</evidence>
<feature type="transmembrane region" description="Helical" evidence="8">
    <location>
        <begin position="12"/>
        <end position="34"/>
    </location>
</feature>
<evidence type="ECO:0000259" key="9">
    <source>
        <dbReference type="Pfam" id="PF01529"/>
    </source>
</evidence>
<evidence type="ECO:0000256" key="8">
    <source>
        <dbReference type="RuleBase" id="RU079119"/>
    </source>
</evidence>
<name>A0A8K0MJQ1_9ROSA</name>
<evidence type="ECO:0000256" key="5">
    <source>
        <dbReference type="ARBA" id="ARBA00022989"/>
    </source>
</evidence>
<reference evidence="10" key="1">
    <citation type="submission" date="2020-03" db="EMBL/GenBank/DDBJ databases">
        <title>A high-quality chromosome-level genome assembly of a woody plant with both climbing and erect habits, Rhamnella rubrinervis.</title>
        <authorList>
            <person name="Lu Z."/>
            <person name="Yang Y."/>
            <person name="Zhu X."/>
            <person name="Sun Y."/>
        </authorList>
    </citation>
    <scope>NUCLEOTIDE SEQUENCE</scope>
    <source>
        <strain evidence="10">BYM</strain>
        <tissue evidence="10">Leaf</tissue>
    </source>
</reference>
<evidence type="ECO:0000256" key="3">
    <source>
        <dbReference type="ARBA" id="ARBA00022679"/>
    </source>
</evidence>
<feature type="transmembrane region" description="Helical" evidence="8">
    <location>
        <begin position="54"/>
        <end position="77"/>
    </location>
</feature>
<comment type="subcellular location">
    <subcellularLocation>
        <location evidence="1">Endomembrane system</location>
        <topology evidence="1">Multi-pass membrane protein</topology>
    </subcellularLocation>
</comment>
<evidence type="ECO:0000256" key="4">
    <source>
        <dbReference type="ARBA" id="ARBA00022692"/>
    </source>
</evidence>